<sequence>MGRRLLHASEHIDIHHEESEGWLYVDWKGYQSVDMVKSGCEELLRHLAALRLSKVLNDNTHVSGIWVGAAYWLATYWFPRMREAGLRHFAWVLSPSRLSQISTTTTLQHADPNTAVLFEDLASAVHWLRNADSAQPKSLP</sequence>
<gene>
    <name evidence="1" type="ORF">F0U60_48010</name>
</gene>
<reference evidence="1 2" key="1">
    <citation type="submission" date="2019-08" db="EMBL/GenBank/DDBJ databases">
        <title>Archangium and Cystobacter genomes.</title>
        <authorList>
            <person name="Chen I.-C.K."/>
            <person name="Wielgoss S."/>
        </authorList>
    </citation>
    <scope>NUCLEOTIDE SEQUENCE [LARGE SCALE GENOMIC DNA]</scope>
    <source>
        <strain evidence="1 2">Cbm 6</strain>
    </source>
</reference>
<dbReference type="Proteomes" id="UP001611383">
    <property type="component" value="Chromosome"/>
</dbReference>
<organism evidence="1 2">
    <name type="scientific">Archangium minus</name>
    <dbReference type="NCBI Taxonomy" id="83450"/>
    <lineage>
        <taxon>Bacteria</taxon>
        <taxon>Pseudomonadati</taxon>
        <taxon>Myxococcota</taxon>
        <taxon>Myxococcia</taxon>
        <taxon>Myxococcales</taxon>
        <taxon>Cystobacterineae</taxon>
        <taxon>Archangiaceae</taxon>
        <taxon>Archangium</taxon>
    </lineage>
</organism>
<evidence type="ECO:0000313" key="1">
    <source>
        <dbReference type="EMBL" id="WNG51023.1"/>
    </source>
</evidence>
<dbReference type="RefSeq" id="WP_395810803.1">
    <property type="nucleotide sequence ID" value="NZ_CP043494.1"/>
</dbReference>
<dbReference type="EMBL" id="CP043494">
    <property type="protein sequence ID" value="WNG51023.1"/>
    <property type="molecule type" value="Genomic_DNA"/>
</dbReference>
<name>A0ABY9X6I7_9BACT</name>
<protein>
    <recommendedName>
        <fullName evidence="3">STAS/SEC14 domain-containing protein</fullName>
    </recommendedName>
</protein>
<proteinExistence type="predicted"/>
<keyword evidence="2" id="KW-1185">Reference proteome</keyword>
<evidence type="ECO:0008006" key="3">
    <source>
        <dbReference type="Google" id="ProtNLM"/>
    </source>
</evidence>
<accession>A0ABY9X6I7</accession>
<evidence type="ECO:0000313" key="2">
    <source>
        <dbReference type="Proteomes" id="UP001611383"/>
    </source>
</evidence>